<dbReference type="AlphaFoldDB" id="A0A453S1H0"/>
<sequence>FRLMALSKKLTSIDQNISCDHAFLMKVSSSDLQMYFSFLPLCCPLLFSNKCE</sequence>
<evidence type="ECO:0000313" key="2">
    <source>
        <dbReference type="Proteomes" id="UP000015105"/>
    </source>
</evidence>
<evidence type="ECO:0000313" key="1">
    <source>
        <dbReference type="EnsemblPlants" id="AET7Gv20784400.24"/>
    </source>
</evidence>
<dbReference type="EnsemblPlants" id="AET7Gv20784400.24">
    <property type="protein sequence ID" value="AET7Gv20784400.24"/>
    <property type="gene ID" value="AET7Gv20784400"/>
</dbReference>
<name>A0A453S1H0_AEGTS</name>
<reference evidence="1" key="5">
    <citation type="journal article" date="2021" name="G3 (Bethesda)">
        <title>Aegilops tauschii genome assembly Aet v5.0 features greater sequence contiguity and improved annotation.</title>
        <authorList>
            <person name="Wang L."/>
            <person name="Zhu T."/>
            <person name="Rodriguez J.C."/>
            <person name="Deal K.R."/>
            <person name="Dubcovsky J."/>
            <person name="McGuire P.E."/>
            <person name="Lux T."/>
            <person name="Spannagl M."/>
            <person name="Mayer K.F.X."/>
            <person name="Baldrich P."/>
            <person name="Meyers B.C."/>
            <person name="Huo N."/>
            <person name="Gu Y.Q."/>
            <person name="Zhou H."/>
            <person name="Devos K.M."/>
            <person name="Bennetzen J.L."/>
            <person name="Unver T."/>
            <person name="Budak H."/>
            <person name="Gulick P.J."/>
            <person name="Galiba G."/>
            <person name="Kalapos B."/>
            <person name="Nelson D.R."/>
            <person name="Li P."/>
            <person name="You F.M."/>
            <person name="Luo M.C."/>
            <person name="Dvorak J."/>
        </authorList>
    </citation>
    <scope>NUCLEOTIDE SEQUENCE [LARGE SCALE GENOMIC DNA]</scope>
    <source>
        <strain evidence="1">cv. AL8/78</strain>
    </source>
</reference>
<organism evidence="1 2">
    <name type="scientific">Aegilops tauschii subsp. strangulata</name>
    <name type="common">Goatgrass</name>
    <dbReference type="NCBI Taxonomy" id="200361"/>
    <lineage>
        <taxon>Eukaryota</taxon>
        <taxon>Viridiplantae</taxon>
        <taxon>Streptophyta</taxon>
        <taxon>Embryophyta</taxon>
        <taxon>Tracheophyta</taxon>
        <taxon>Spermatophyta</taxon>
        <taxon>Magnoliopsida</taxon>
        <taxon>Liliopsida</taxon>
        <taxon>Poales</taxon>
        <taxon>Poaceae</taxon>
        <taxon>BOP clade</taxon>
        <taxon>Pooideae</taxon>
        <taxon>Triticodae</taxon>
        <taxon>Triticeae</taxon>
        <taxon>Triticinae</taxon>
        <taxon>Aegilops</taxon>
    </lineage>
</organism>
<reference evidence="1" key="3">
    <citation type="journal article" date="2017" name="Nature">
        <title>Genome sequence of the progenitor of the wheat D genome Aegilops tauschii.</title>
        <authorList>
            <person name="Luo M.C."/>
            <person name="Gu Y.Q."/>
            <person name="Puiu D."/>
            <person name="Wang H."/>
            <person name="Twardziok S.O."/>
            <person name="Deal K.R."/>
            <person name="Huo N."/>
            <person name="Zhu T."/>
            <person name="Wang L."/>
            <person name="Wang Y."/>
            <person name="McGuire P.E."/>
            <person name="Liu S."/>
            <person name="Long H."/>
            <person name="Ramasamy R.K."/>
            <person name="Rodriguez J.C."/>
            <person name="Van S.L."/>
            <person name="Yuan L."/>
            <person name="Wang Z."/>
            <person name="Xia Z."/>
            <person name="Xiao L."/>
            <person name="Anderson O.D."/>
            <person name="Ouyang S."/>
            <person name="Liang Y."/>
            <person name="Zimin A.V."/>
            <person name="Pertea G."/>
            <person name="Qi P."/>
            <person name="Bennetzen J.L."/>
            <person name="Dai X."/>
            <person name="Dawson M.W."/>
            <person name="Muller H.G."/>
            <person name="Kugler K."/>
            <person name="Rivarola-Duarte L."/>
            <person name="Spannagl M."/>
            <person name="Mayer K.F.X."/>
            <person name="Lu F.H."/>
            <person name="Bevan M.W."/>
            <person name="Leroy P."/>
            <person name="Li P."/>
            <person name="You F.M."/>
            <person name="Sun Q."/>
            <person name="Liu Z."/>
            <person name="Lyons E."/>
            <person name="Wicker T."/>
            <person name="Salzberg S.L."/>
            <person name="Devos K.M."/>
            <person name="Dvorak J."/>
        </authorList>
    </citation>
    <scope>NUCLEOTIDE SEQUENCE [LARGE SCALE GENOMIC DNA]</scope>
    <source>
        <strain evidence="1">cv. AL8/78</strain>
    </source>
</reference>
<reference evidence="1" key="4">
    <citation type="submission" date="2019-03" db="UniProtKB">
        <authorList>
            <consortium name="EnsemblPlants"/>
        </authorList>
    </citation>
    <scope>IDENTIFICATION</scope>
</reference>
<accession>A0A453S1H0</accession>
<proteinExistence type="predicted"/>
<dbReference type="Proteomes" id="UP000015105">
    <property type="component" value="Chromosome 7D"/>
</dbReference>
<reference evidence="2" key="2">
    <citation type="journal article" date="2017" name="Nat. Plants">
        <title>The Aegilops tauschii genome reveals multiple impacts of transposons.</title>
        <authorList>
            <person name="Zhao G."/>
            <person name="Zou C."/>
            <person name="Li K."/>
            <person name="Wang K."/>
            <person name="Li T."/>
            <person name="Gao L."/>
            <person name="Zhang X."/>
            <person name="Wang H."/>
            <person name="Yang Z."/>
            <person name="Liu X."/>
            <person name="Jiang W."/>
            <person name="Mao L."/>
            <person name="Kong X."/>
            <person name="Jiao Y."/>
            <person name="Jia J."/>
        </authorList>
    </citation>
    <scope>NUCLEOTIDE SEQUENCE [LARGE SCALE GENOMIC DNA]</scope>
    <source>
        <strain evidence="2">cv. AL8/78</strain>
    </source>
</reference>
<keyword evidence="2" id="KW-1185">Reference proteome</keyword>
<dbReference type="Gramene" id="AET7Gv20784400.24">
    <property type="protein sequence ID" value="AET7Gv20784400.24"/>
    <property type="gene ID" value="AET7Gv20784400"/>
</dbReference>
<reference evidence="2" key="1">
    <citation type="journal article" date="2014" name="Science">
        <title>Ancient hybridizations among the ancestral genomes of bread wheat.</title>
        <authorList>
            <consortium name="International Wheat Genome Sequencing Consortium,"/>
            <person name="Marcussen T."/>
            <person name="Sandve S.R."/>
            <person name="Heier L."/>
            <person name="Spannagl M."/>
            <person name="Pfeifer M."/>
            <person name="Jakobsen K.S."/>
            <person name="Wulff B.B."/>
            <person name="Steuernagel B."/>
            <person name="Mayer K.F."/>
            <person name="Olsen O.A."/>
        </authorList>
    </citation>
    <scope>NUCLEOTIDE SEQUENCE [LARGE SCALE GENOMIC DNA]</scope>
    <source>
        <strain evidence="2">cv. AL8/78</strain>
    </source>
</reference>
<protein>
    <submittedName>
        <fullName evidence="1">Uncharacterized protein</fullName>
    </submittedName>
</protein>